<evidence type="ECO:0000313" key="1">
    <source>
        <dbReference type="EMBL" id="CAG2063172.1"/>
    </source>
</evidence>
<gene>
    <name evidence="1" type="ORF">TPAB3V08_LOCUS10120</name>
</gene>
<comment type="caution">
    <text evidence="1">The sequence shown here is derived from an EMBL/GenBank/DDBJ whole genome shotgun (WGS) entry which is preliminary data.</text>
</comment>
<accession>A0ABN7PAF3</accession>
<dbReference type="Proteomes" id="UP001153148">
    <property type="component" value="Unassembled WGS sequence"/>
</dbReference>
<sequence>MQDYGILRMTFFKHGTREGRQLLRGYFEALYTQPPNYINLWEEYFIDSLSPCSGWRRTPQPILKDGIEMQQRTSLPKYELKKC</sequence>
<keyword evidence="2" id="KW-1185">Reference proteome</keyword>
<protein>
    <submittedName>
        <fullName evidence="1">Uncharacterized protein</fullName>
    </submittedName>
</protein>
<proteinExistence type="predicted"/>
<reference evidence="1" key="1">
    <citation type="submission" date="2021-03" db="EMBL/GenBank/DDBJ databases">
        <authorList>
            <person name="Tran Van P."/>
        </authorList>
    </citation>
    <scope>NUCLEOTIDE SEQUENCE</scope>
</reference>
<organism evidence="1 2">
    <name type="scientific">Timema podura</name>
    <name type="common">Walking stick</name>
    <dbReference type="NCBI Taxonomy" id="61482"/>
    <lineage>
        <taxon>Eukaryota</taxon>
        <taxon>Metazoa</taxon>
        <taxon>Ecdysozoa</taxon>
        <taxon>Arthropoda</taxon>
        <taxon>Hexapoda</taxon>
        <taxon>Insecta</taxon>
        <taxon>Pterygota</taxon>
        <taxon>Neoptera</taxon>
        <taxon>Polyneoptera</taxon>
        <taxon>Phasmatodea</taxon>
        <taxon>Timematodea</taxon>
        <taxon>Timematoidea</taxon>
        <taxon>Timematidae</taxon>
        <taxon>Timema</taxon>
    </lineage>
</organism>
<name>A0ABN7PAF3_TIMPD</name>
<dbReference type="EMBL" id="CAJPIN010024738">
    <property type="protein sequence ID" value="CAG2063172.1"/>
    <property type="molecule type" value="Genomic_DNA"/>
</dbReference>
<evidence type="ECO:0000313" key="2">
    <source>
        <dbReference type="Proteomes" id="UP001153148"/>
    </source>
</evidence>